<organism evidence="10 11">
    <name type="scientific">Podospora fimiseda</name>
    <dbReference type="NCBI Taxonomy" id="252190"/>
    <lineage>
        <taxon>Eukaryota</taxon>
        <taxon>Fungi</taxon>
        <taxon>Dikarya</taxon>
        <taxon>Ascomycota</taxon>
        <taxon>Pezizomycotina</taxon>
        <taxon>Sordariomycetes</taxon>
        <taxon>Sordariomycetidae</taxon>
        <taxon>Sordariales</taxon>
        <taxon>Podosporaceae</taxon>
        <taxon>Podospora</taxon>
    </lineage>
</organism>
<dbReference type="PANTHER" id="PTHR12209">
    <property type="entry name" value="NON-SPECIFIC SERINE/THREONINE PROTEIN KINASE"/>
    <property type="match status" value="1"/>
</dbReference>
<reference evidence="10" key="1">
    <citation type="journal article" date="2023" name="Mol. Phylogenet. Evol.">
        <title>Genome-scale phylogeny and comparative genomics of the fungal order Sordariales.</title>
        <authorList>
            <person name="Hensen N."/>
            <person name="Bonometti L."/>
            <person name="Westerberg I."/>
            <person name="Brannstrom I.O."/>
            <person name="Guillou S."/>
            <person name="Cros-Aarteil S."/>
            <person name="Calhoun S."/>
            <person name="Haridas S."/>
            <person name="Kuo A."/>
            <person name="Mondo S."/>
            <person name="Pangilinan J."/>
            <person name="Riley R."/>
            <person name="LaButti K."/>
            <person name="Andreopoulos B."/>
            <person name="Lipzen A."/>
            <person name="Chen C."/>
            <person name="Yan M."/>
            <person name="Daum C."/>
            <person name="Ng V."/>
            <person name="Clum A."/>
            <person name="Steindorff A."/>
            <person name="Ohm R.A."/>
            <person name="Martin F."/>
            <person name="Silar P."/>
            <person name="Natvig D.O."/>
            <person name="Lalanne C."/>
            <person name="Gautier V."/>
            <person name="Ament-Velasquez S.L."/>
            <person name="Kruys A."/>
            <person name="Hutchinson M.I."/>
            <person name="Powell A.J."/>
            <person name="Barry K."/>
            <person name="Miller A.N."/>
            <person name="Grigoriev I.V."/>
            <person name="Debuchy R."/>
            <person name="Gladieux P."/>
            <person name="Hiltunen Thoren M."/>
            <person name="Johannesson H."/>
        </authorList>
    </citation>
    <scope>NUCLEOTIDE SEQUENCE</scope>
    <source>
        <strain evidence="10">CBS 990.96</strain>
    </source>
</reference>
<evidence type="ECO:0000256" key="5">
    <source>
        <dbReference type="ARBA" id="ARBA00022777"/>
    </source>
</evidence>
<dbReference type="AlphaFoldDB" id="A0AAN7BFI6"/>
<dbReference type="Gene3D" id="3.30.200.20">
    <property type="entry name" value="Phosphorylase Kinase, domain 1"/>
    <property type="match status" value="1"/>
</dbReference>
<dbReference type="GO" id="GO:0070525">
    <property type="term" value="P:tRNA threonylcarbamoyladenosine metabolic process"/>
    <property type="evidence" value="ECO:0007669"/>
    <property type="project" value="TreeGrafter"/>
</dbReference>
<evidence type="ECO:0000256" key="4">
    <source>
        <dbReference type="ARBA" id="ARBA00022741"/>
    </source>
</evidence>
<name>A0AAN7BFI6_9PEZI</name>
<protein>
    <recommendedName>
        <fullName evidence="2">non-specific serine/threonine protein kinase</fullName>
        <ecNumber evidence="2">2.7.11.1</ecNumber>
    </recommendedName>
</protein>
<dbReference type="GO" id="GO:0000408">
    <property type="term" value="C:EKC/KEOPS complex"/>
    <property type="evidence" value="ECO:0007669"/>
    <property type="project" value="TreeGrafter"/>
</dbReference>
<keyword evidence="11" id="KW-1185">Reference proteome</keyword>
<comment type="similarity">
    <text evidence="1">Belongs to the protein kinase superfamily. BUD32 family.</text>
</comment>
<reference evidence="10" key="2">
    <citation type="submission" date="2023-05" db="EMBL/GenBank/DDBJ databases">
        <authorList>
            <consortium name="Lawrence Berkeley National Laboratory"/>
            <person name="Steindorff A."/>
            <person name="Hensen N."/>
            <person name="Bonometti L."/>
            <person name="Westerberg I."/>
            <person name="Brannstrom I.O."/>
            <person name="Guillou S."/>
            <person name="Cros-Aarteil S."/>
            <person name="Calhoun S."/>
            <person name="Haridas S."/>
            <person name="Kuo A."/>
            <person name="Mondo S."/>
            <person name="Pangilinan J."/>
            <person name="Riley R."/>
            <person name="Labutti K."/>
            <person name="Andreopoulos B."/>
            <person name="Lipzen A."/>
            <person name="Chen C."/>
            <person name="Yanf M."/>
            <person name="Daum C."/>
            <person name="Ng V."/>
            <person name="Clum A."/>
            <person name="Ohm R."/>
            <person name="Martin F."/>
            <person name="Silar P."/>
            <person name="Natvig D."/>
            <person name="Lalanne C."/>
            <person name="Gautier V."/>
            <person name="Ament-Velasquez S.L."/>
            <person name="Kruys A."/>
            <person name="Hutchinson M.I."/>
            <person name="Powell A.J."/>
            <person name="Barry K."/>
            <person name="Miller A.N."/>
            <person name="Grigoriev I.V."/>
            <person name="Debuchy R."/>
            <person name="Gladieux P."/>
            <person name="Thoren M.H."/>
            <person name="Johannesson H."/>
        </authorList>
    </citation>
    <scope>NUCLEOTIDE SEQUENCE</scope>
    <source>
        <strain evidence="10">CBS 990.96</strain>
    </source>
</reference>
<dbReference type="InterPro" id="IPR011009">
    <property type="entry name" value="Kinase-like_dom_sf"/>
</dbReference>
<dbReference type="InterPro" id="IPR002575">
    <property type="entry name" value="Aminoglycoside_PTrfase"/>
</dbReference>
<comment type="caution">
    <text evidence="10">The sequence shown here is derived from an EMBL/GenBank/DDBJ whole genome shotgun (WGS) entry which is preliminary data.</text>
</comment>
<dbReference type="FunFam" id="3.30.200.20:FF:000603">
    <property type="entry name" value="EKC/KEOPS complex subunit bud32"/>
    <property type="match status" value="1"/>
</dbReference>
<evidence type="ECO:0000313" key="10">
    <source>
        <dbReference type="EMBL" id="KAK4222099.1"/>
    </source>
</evidence>
<dbReference type="EC" id="2.7.11.1" evidence="2"/>
<dbReference type="Pfam" id="PF01636">
    <property type="entry name" value="APH"/>
    <property type="match status" value="1"/>
</dbReference>
<dbReference type="GO" id="GO:0005829">
    <property type="term" value="C:cytosol"/>
    <property type="evidence" value="ECO:0007669"/>
    <property type="project" value="TreeGrafter"/>
</dbReference>
<evidence type="ECO:0000256" key="6">
    <source>
        <dbReference type="ARBA" id="ARBA00022840"/>
    </source>
</evidence>
<dbReference type="Proteomes" id="UP001301958">
    <property type="component" value="Unassembled WGS sequence"/>
</dbReference>
<keyword evidence="5" id="KW-0418">Kinase</keyword>
<dbReference type="GO" id="GO:0005634">
    <property type="term" value="C:nucleus"/>
    <property type="evidence" value="ECO:0007669"/>
    <property type="project" value="TreeGrafter"/>
</dbReference>
<dbReference type="EMBL" id="MU865492">
    <property type="protein sequence ID" value="KAK4222099.1"/>
    <property type="molecule type" value="Genomic_DNA"/>
</dbReference>
<evidence type="ECO:0000256" key="2">
    <source>
        <dbReference type="ARBA" id="ARBA00012513"/>
    </source>
</evidence>
<evidence type="ECO:0000256" key="1">
    <source>
        <dbReference type="ARBA" id="ARBA00010630"/>
    </source>
</evidence>
<proteinExistence type="inferred from homology"/>
<sequence>MPLPKILTHPSSTPPTLITQDTESRLYKSTYLTPSHPSALKYRPPKPWRHPTLDARLRKARTTAEAKILEKCHRQGIPVPAVYGIDITQGWMAIEWIDGVPVRVAINSHLNKEQQQNDDQIQDLLKQIGDAIGNLHKIIIIIIIDLT</sequence>
<comment type="catalytic activity">
    <reaction evidence="7">
        <text>L-threonyl-[protein] + ATP = O-phospho-L-threonyl-[protein] + ADP + H(+)</text>
        <dbReference type="Rhea" id="RHEA:46608"/>
        <dbReference type="Rhea" id="RHEA-COMP:11060"/>
        <dbReference type="Rhea" id="RHEA-COMP:11605"/>
        <dbReference type="ChEBI" id="CHEBI:15378"/>
        <dbReference type="ChEBI" id="CHEBI:30013"/>
        <dbReference type="ChEBI" id="CHEBI:30616"/>
        <dbReference type="ChEBI" id="CHEBI:61977"/>
        <dbReference type="ChEBI" id="CHEBI:456216"/>
        <dbReference type="EC" id="2.7.11.1"/>
    </reaction>
</comment>
<dbReference type="GO" id="GO:0004674">
    <property type="term" value="F:protein serine/threonine kinase activity"/>
    <property type="evidence" value="ECO:0007669"/>
    <property type="project" value="UniProtKB-EC"/>
</dbReference>
<keyword evidence="6" id="KW-0067">ATP-binding</keyword>
<evidence type="ECO:0000313" key="11">
    <source>
        <dbReference type="Proteomes" id="UP001301958"/>
    </source>
</evidence>
<evidence type="ECO:0000256" key="3">
    <source>
        <dbReference type="ARBA" id="ARBA00022679"/>
    </source>
</evidence>
<dbReference type="PANTHER" id="PTHR12209:SF0">
    <property type="entry name" value="EKC_KEOPS COMPLEX SUBUNIT TP53RK"/>
    <property type="match status" value="1"/>
</dbReference>
<evidence type="ECO:0000256" key="8">
    <source>
        <dbReference type="ARBA" id="ARBA00048679"/>
    </source>
</evidence>
<feature type="non-terminal residue" evidence="10">
    <location>
        <position position="147"/>
    </location>
</feature>
<feature type="domain" description="Aminoglycoside phosphotransferase" evidence="9">
    <location>
        <begin position="59"/>
        <end position="138"/>
    </location>
</feature>
<evidence type="ECO:0000259" key="9">
    <source>
        <dbReference type="Pfam" id="PF01636"/>
    </source>
</evidence>
<dbReference type="GO" id="GO:0005524">
    <property type="term" value="F:ATP binding"/>
    <property type="evidence" value="ECO:0007669"/>
    <property type="project" value="UniProtKB-KW"/>
</dbReference>
<evidence type="ECO:0000256" key="7">
    <source>
        <dbReference type="ARBA" id="ARBA00047899"/>
    </source>
</evidence>
<dbReference type="SUPFAM" id="SSF56112">
    <property type="entry name" value="Protein kinase-like (PK-like)"/>
    <property type="match status" value="1"/>
</dbReference>
<comment type="catalytic activity">
    <reaction evidence="8">
        <text>L-seryl-[protein] + ATP = O-phospho-L-seryl-[protein] + ADP + H(+)</text>
        <dbReference type="Rhea" id="RHEA:17989"/>
        <dbReference type="Rhea" id="RHEA-COMP:9863"/>
        <dbReference type="Rhea" id="RHEA-COMP:11604"/>
        <dbReference type="ChEBI" id="CHEBI:15378"/>
        <dbReference type="ChEBI" id="CHEBI:29999"/>
        <dbReference type="ChEBI" id="CHEBI:30616"/>
        <dbReference type="ChEBI" id="CHEBI:83421"/>
        <dbReference type="ChEBI" id="CHEBI:456216"/>
        <dbReference type="EC" id="2.7.11.1"/>
    </reaction>
</comment>
<accession>A0AAN7BFI6</accession>
<keyword evidence="3" id="KW-0808">Transferase</keyword>
<gene>
    <name evidence="10" type="ORF">QBC38DRAFT_102138</name>
</gene>
<keyword evidence="4" id="KW-0547">Nucleotide-binding</keyword>